<keyword evidence="2" id="KW-0472">Membrane</keyword>
<feature type="transmembrane region" description="Helical" evidence="2">
    <location>
        <begin position="97"/>
        <end position="115"/>
    </location>
</feature>
<name>A0A927CE23_9BACL</name>
<dbReference type="Pfam" id="PF22570">
    <property type="entry name" value="LiaF-TM"/>
    <property type="match status" value="1"/>
</dbReference>
<dbReference type="InterPro" id="IPR047793">
    <property type="entry name" value="LiaF_C"/>
</dbReference>
<feature type="region of interest" description="Disordered" evidence="1">
    <location>
        <begin position="122"/>
        <end position="178"/>
    </location>
</feature>
<keyword evidence="6" id="KW-1185">Reference proteome</keyword>
<sequence length="339" mass="38737">MRSDFWSKAIGGFVLIGIGVLFLLNQIDIIDMDLGYIISHFWPLVLIFIGLSGILSQRSLHRGGGGGFVWGLFMIALGLVFLNNNFGWIPGFGISDLIKFAIPVILILVGLRILFRRREPQQEPPYTPKDWQPYSSSLDQQDAPDPRMNEPREHADPSFAPPPPPPPPAWSDDRDERRRARRDWRQQKREWKHEWKDEWKENFGHHDYGCSGKGVDNRHNFIGDIHIGSDYWQLKPLNISHFVGDTVIDLTRADIPFGDTTINISAFVGDVKVFVPNDVQVGVSVRISAFIGDMSVFNRREGGLFRNMNEETVQYRDAEKRIRINVSTFVGDVRVKRVG</sequence>
<proteinExistence type="predicted"/>
<dbReference type="EMBL" id="JACXJA010000047">
    <property type="protein sequence ID" value="MBD2865764.1"/>
    <property type="molecule type" value="Genomic_DNA"/>
</dbReference>
<feature type="transmembrane region" description="Helical" evidence="2">
    <location>
        <begin position="36"/>
        <end position="55"/>
    </location>
</feature>
<evidence type="ECO:0000313" key="5">
    <source>
        <dbReference type="EMBL" id="MBD2865764.1"/>
    </source>
</evidence>
<dbReference type="InterPro" id="IPR054331">
    <property type="entry name" value="LiaF_TM"/>
</dbReference>
<feature type="compositionally biased region" description="Basic and acidic residues" evidence="1">
    <location>
        <begin position="144"/>
        <end position="156"/>
    </location>
</feature>
<keyword evidence="2" id="KW-1133">Transmembrane helix</keyword>
<evidence type="ECO:0000256" key="2">
    <source>
        <dbReference type="SAM" id="Phobius"/>
    </source>
</evidence>
<evidence type="ECO:0000259" key="4">
    <source>
        <dbReference type="Pfam" id="PF22570"/>
    </source>
</evidence>
<feature type="transmembrane region" description="Helical" evidence="2">
    <location>
        <begin position="67"/>
        <end position="85"/>
    </location>
</feature>
<dbReference type="RefSeq" id="WP_190931386.1">
    <property type="nucleotide sequence ID" value="NZ_JACXJA010000047.1"/>
</dbReference>
<dbReference type="InterPro" id="IPR024425">
    <property type="entry name" value="LiaF-like_C"/>
</dbReference>
<reference evidence="5" key="1">
    <citation type="submission" date="2020-09" db="EMBL/GenBank/DDBJ databases">
        <title>A novel bacterium of genus Paenibacillus, isolated from South China Sea.</title>
        <authorList>
            <person name="Huang H."/>
            <person name="Mo K."/>
            <person name="Hu Y."/>
        </authorList>
    </citation>
    <scope>NUCLEOTIDE SEQUENCE</scope>
    <source>
        <strain evidence="5">IB182363</strain>
    </source>
</reference>
<keyword evidence="2" id="KW-0812">Transmembrane</keyword>
<feature type="domain" description="Cell wall-active antibiotics response LiaF-like C-terminal" evidence="3">
    <location>
        <begin position="221"/>
        <end position="335"/>
    </location>
</feature>
<evidence type="ECO:0000256" key="1">
    <source>
        <dbReference type="SAM" id="MobiDB-lite"/>
    </source>
</evidence>
<evidence type="ECO:0000313" key="6">
    <source>
        <dbReference type="Proteomes" id="UP000639396"/>
    </source>
</evidence>
<organism evidence="5 6">
    <name type="scientific">Paenibacillus oceani</name>
    <dbReference type="NCBI Taxonomy" id="2772510"/>
    <lineage>
        <taxon>Bacteria</taxon>
        <taxon>Bacillati</taxon>
        <taxon>Bacillota</taxon>
        <taxon>Bacilli</taxon>
        <taxon>Bacillales</taxon>
        <taxon>Paenibacillaceae</taxon>
        <taxon>Paenibacillus</taxon>
    </lineage>
</organism>
<evidence type="ECO:0000259" key="3">
    <source>
        <dbReference type="Pfam" id="PF09922"/>
    </source>
</evidence>
<gene>
    <name evidence="5" type="ORF">IDH45_27665</name>
</gene>
<dbReference type="Pfam" id="PF09922">
    <property type="entry name" value="LiaF-like_C"/>
    <property type="match status" value="1"/>
</dbReference>
<dbReference type="Proteomes" id="UP000639396">
    <property type="component" value="Unassembled WGS sequence"/>
</dbReference>
<feature type="compositionally biased region" description="Pro residues" evidence="1">
    <location>
        <begin position="159"/>
        <end position="169"/>
    </location>
</feature>
<protein>
    <submittedName>
        <fullName evidence="5">Cell wall-active antibiotics response protein</fullName>
    </submittedName>
</protein>
<dbReference type="AlphaFoldDB" id="A0A927CE23"/>
<feature type="transmembrane region" description="Helical" evidence="2">
    <location>
        <begin position="5"/>
        <end position="24"/>
    </location>
</feature>
<comment type="caution">
    <text evidence="5">The sequence shown here is derived from an EMBL/GenBank/DDBJ whole genome shotgun (WGS) entry which is preliminary data.</text>
</comment>
<dbReference type="NCBIfam" id="NF040535">
    <property type="entry name" value="LiaF_C_term"/>
    <property type="match status" value="1"/>
</dbReference>
<accession>A0A927CE23</accession>
<feature type="domain" description="LiaF transmembrane" evidence="4">
    <location>
        <begin position="11"/>
        <end position="119"/>
    </location>
</feature>